<dbReference type="AlphaFoldDB" id="A0A1D7QZP1"/>
<organism evidence="1 2">
    <name type="scientific">Salisediminibacterium beveridgei</name>
    <dbReference type="NCBI Taxonomy" id="632773"/>
    <lineage>
        <taxon>Bacteria</taxon>
        <taxon>Bacillati</taxon>
        <taxon>Bacillota</taxon>
        <taxon>Bacilli</taxon>
        <taxon>Bacillales</taxon>
        <taxon>Bacillaceae</taxon>
        <taxon>Salisediminibacterium</taxon>
    </lineage>
</organism>
<gene>
    <name evidence="1" type="ORF">BBEV_3159</name>
</gene>
<name>A0A1D7QZP1_9BACI</name>
<sequence length="62" mass="7228">MYDLVSSMPGVKKSRGGISAVRKLEQISYDEYLLGKEEERENLYLQKLMSFYPNPDKERIIA</sequence>
<evidence type="ECO:0000313" key="2">
    <source>
        <dbReference type="Proteomes" id="UP000094463"/>
    </source>
</evidence>
<protein>
    <submittedName>
        <fullName evidence="1">Uncharacterized protein</fullName>
    </submittedName>
</protein>
<proteinExistence type="predicted"/>
<dbReference type="KEGG" id="bbev:BBEV_3159"/>
<reference evidence="1 2" key="1">
    <citation type="submission" date="2015-08" db="EMBL/GenBank/DDBJ databases">
        <title>The complete genome sequence of Bacillus beveridgei MLTeJB.</title>
        <authorList>
            <person name="Hanson T.E."/>
            <person name="Mesa C."/>
            <person name="Basesman S.M."/>
            <person name="Oremland R.S."/>
        </authorList>
    </citation>
    <scope>NUCLEOTIDE SEQUENCE [LARGE SCALE GENOMIC DNA]</scope>
    <source>
        <strain evidence="1 2">MLTeJB</strain>
    </source>
</reference>
<dbReference type="STRING" id="632773.BBEV_3159"/>
<dbReference type="EMBL" id="CP012502">
    <property type="protein sequence ID" value="AOM84475.1"/>
    <property type="molecule type" value="Genomic_DNA"/>
</dbReference>
<evidence type="ECO:0000313" key="1">
    <source>
        <dbReference type="EMBL" id="AOM84475.1"/>
    </source>
</evidence>
<accession>A0A1D7QZP1</accession>
<dbReference type="Proteomes" id="UP000094463">
    <property type="component" value="Chromosome"/>
</dbReference>
<keyword evidence="2" id="KW-1185">Reference proteome</keyword>